<evidence type="ECO:0000256" key="2">
    <source>
        <dbReference type="SAM" id="SignalP"/>
    </source>
</evidence>
<dbReference type="InterPro" id="IPR001254">
    <property type="entry name" value="Trypsin_dom"/>
</dbReference>
<protein>
    <recommendedName>
        <fullName evidence="3">Peptidase S1 domain-containing protein</fullName>
    </recommendedName>
</protein>
<feature type="chain" id="PRO_5044797511" description="Peptidase S1 domain-containing protein" evidence="2">
    <location>
        <begin position="24"/>
        <end position="310"/>
    </location>
</feature>
<feature type="region of interest" description="Disordered" evidence="1">
    <location>
        <begin position="272"/>
        <end position="294"/>
    </location>
</feature>
<name>A0ABD2VT62_9HYME</name>
<dbReference type="AlphaFoldDB" id="A0ABD2VT62"/>
<dbReference type="InterPro" id="IPR009003">
    <property type="entry name" value="Peptidase_S1_PA"/>
</dbReference>
<dbReference type="InterPro" id="IPR051333">
    <property type="entry name" value="CLIP_Serine_Protease"/>
</dbReference>
<dbReference type="SMART" id="SM00020">
    <property type="entry name" value="Tryp_SPc"/>
    <property type="match status" value="1"/>
</dbReference>
<feature type="signal peptide" evidence="2">
    <location>
        <begin position="1"/>
        <end position="23"/>
    </location>
</feature>
<dbReference type="PANTHER" id="PTHR24260">
    <property type="match status" value="1"/>
</dbReference>
<evidence type="ECO:0000259" key="3">
    <source>
        <dbReference type="PROSITE" id="PS50240"/>
    </source>
</evidence>
<dbReference type="SUPFAM" id="SSF50494">
    <property type="entry name" value="Trypsin-like serine proteases"/>
    <property type="match status" value="1"/>
</dbReference>
<dbReference type="Gene3D" id="2.40.10.10">
    <property type="entry name" value="Trypsin-like serine proteases"/>
    <property type="match status" value="1"/>
</dbReference>
<feature type="domain" description="Peptidase S1" evidence="3">
    <location>
        <begin position="10"/>
        <end position="233"/>
    </location>
</feature>
<accession>A0ABD2VT62</accession>
<keyword evidence="5" id="KW-1185">Reference proteome</keyword>
<dbReference type="EMBL" id="JBJJXI010000181">
    <property type="protein sequence ID" value="KAL3383848.1"/>
    <property type="molecule type" value="Genomic_DNA"/>
</dbReference>
<sequence>MPSPAANLLLLGCLVLAATLVSADPKDAHVSILRRNKVLCGGSLVANRNVITAASCLDYLFTLRPEDPKLTVRFNQTGQRVKVERVSIINGFKSDSDKYASYDDIAMLLLVEEVKKATPLKLPIKDLAVEPYVEYELTKNTPNLTTIVAFSETEADCDLDLSIAKTERELKKDTSFCTKSADCKAARLGDPVTKDDVVVGVVSRLPTGEDCLTEPMVNTRVSKFLDYVNEELTTFTQNPADKSKLAKSIYIENDGEQTLCQYFFGWLFGEDSEEDDNENEVDGNEDAEDEDSEEDYLDIFGLFGNALRRR</sequence>
<dbReference type="PROSITE" id="PS50240">
    <property type="entry name" value="TRYPSIN_DOM"/>
    <property type="match status" value="1"/>
</dbReference>
<dbReference type="PANTHER" id="PTHR24260:SF136">
    <property type="entry name" value="GH08193P-RELATED"/>
    <property type="match status" value="1"/>
</dbReference>
<gene>
    <name evidence="4" type="ORF">TKK_020214</name>
</gene>
<keyword evidence="2" id="KW-0732">Signal</keyword>
<dbReference type="Proteomes" id="UP001627154">
    <property type="component" value="Unassembled WGS sequence"/>
</dbReference>
<dbReference type="InterPro" id="IPR043504">
    <property type="entry name" value="Peptidase_S1_PA_chymotrypsin"/>
</dbReference>
<evidence type="ECO:0000313" key="4">
    <source>
        <dbReference type="EMBL" id="KAL3383848.1"/>
    </source>
</evidence>
<reference evidence="4 5" key="1">
    <citation type="journal article" date="2024" name="bioRxiv">
        <title>A reference genome for Trichogramma kaykai: A tiny desert-dwelling parasitoid wasp with competing sex-ratio distorters.</title>
        <authorList>
            <person name="Culotta J."/>
            <person name="Lindsey A.R."/>
        </authorList>
    </citation>
    <scope>NUCLEOTIDE SEQUENCE [LARGE SCALE GENOMIC DNA]</scope>
    <source>
        <strain evidence="4 5">KSX58</strain>
    </source>
</reference>
<proteinExistence type="predicted"/>
<comment type="caution">
    <text evidence="4">The sequence shown here is derived from an EMBL/GenBank/DDBJ whole genome shotgun (WGS) entry which is preliminary data.</text>
</comment>
<organism evidence="4 5">
    <name type="scientific">Trichogramma kaykai</name>
    <dbReference type="NCBI Taxonomy" id="54128"/>
    <lineage>
        <taxon>Eukaryota</taxon>
        <taxon>Metazoa</taxon>
        <taxon>Ecdysozoa</taxon>
        <taxon>Arthropoda</taxon>
        <taxon>Hexapoda</taxon>
        <taxon>Insecta</taxon>
        <taxon>Pterygota</taxon>
        <taxon>Neoptera</taxon>
        <taxon>Endopterygota</taxon>
        <taxon>Hymenoptera</taxon>
        <taxon>Apocrita</taxon>
        <taxon>Proctotrupomorpha</taxon>
        <taxon>Chalcidoidea</taxon>
        <taxon>Trichogrammatidae</taxon>
        <taxon>Trichogramma</taxon>
    </lineage>
</organism>
<evidence type="ECO:0000313" key="5">
    <source>
        <dbReference type="Proteomes" id="UP001627154"/>
    </source>
</evidence>
<dbReference type="Pfam" id="PF00089">
    <property type="entry name" value="Trypsin"/>
    <property type="match status" value="1"/>
</dbReference>
<evidence type="ECO:0000256" key="1">
    <source>
        <dbReference type="SAM" id="MobiDB-lite"/>
    </source>
</evidence>